<comment type="subunit">
    <text evidence="10">Monomer.</text>
</comment>
<dbReference type="InterPro" id="IPR036921">
    <property type="entry name" value="PurM-like_N_sf"/>
</dbReference>
<feature type="binding site" evidence="10">
    <location>
        <position position="857"/>
    </location>
    <ligand>
        <name>ATP</name>
        <dbReference type="ChEBI" id="CHEBI:30616"/>
    </ligand>
</feature>
<feature type="domain" description="Phosphoribosylformylglycinamidine synthase N-terminal" evidence="12">
    <location>
        <begin position="18"/>
        <end position="121"/>
    </location>
</feature>
<comment type="subcellular location">
    <subcellularLocation>
        <location evidence="10">Cytoplasm</location>
    </subcellularLocation>
</comment>
<dbReference type="NCBIfam" id="TIGR01735">
    <property type="entry name" value="FGAM_synt"/>
    <property type="match status" value="1"/>
</dbReference>
<keyword evidence="15" id="KW-1185">Reference proteome</keyword>
<proteinExistence type="inferred from homology"/>
<comment type="pathway">
    <text evidence="1 10">Purine metabolism; IMP biosynthesis via de novo pathway; 5-amino-1-(5-phospho-D-ribosyl)imidazole from N(2)-formyl-N(1)-(5-phospho-D-ribosyl)glycinamide: step 1/2.</text>
</comment>
<dbReference type="FunFam" id="3.30.1330.10:FF:000007">
    <property type="entry name" value="Phosphoribosylformylglycinamidine synthase, putative"/>
    <property type="match status" value="1"/>
</dbReference>
<dbReference type="CDD" id="cd02203">
    <property type="entry name" value="PurL_repeat1"/>
    <property type="match status" value="1"/>
</dbReference>
<keyword evidence="8 10" id="KW-0460">Magnesium</keyword>
<dbReference type="NCBIfam" id="NF003672">
    <property type="entry name" value="PRK05297.1"/>
    <property type="match status" value="1"/>
</dbReference>
<keyword evidence="6 10" id="KW-0658">Purine biosynthesis</keyword>
<evidence type="ECO:0000256" key="10">
    <source>
        <dbReference type="HAMAP-Rule" id="MF_00419"/>
    </source>
</evidence>
<evidence type="ECO:0000256" key="7">
    <source>
        <dbReference type="ARBA" id="ARBA00022840"/>
    </source>
</evidence>
<dbReference type="InterPro" id="IPR036604">
    <property type="entry name" value="PurS-like_sf"/>
</dbReference>
<organism evidence="14 15">
    <name type="scientific">Desulfobulbus oligotrophicus</name>
    <dbReference type="NCBI Taxonomy" id="1909699"/>
    <lineage>
        <taxon>Bacteria</taxon>
        <taxon>Pseudomonadati</taxon>
        <taxon>Thermodesulfobacteriota</taxon>
        <taxon>Desulfobulbia</taxon>
        <taxon>Desulfobulbales</taxon>
        <taxon>Desulfobulbaceae</taxon>
        <taxon>Desulfobulbus</taxon>
    </lineage>
</organism>
<keyword evidence="9 10" id="KW-0315">Glutamine amidotransferase</keyword>
<dbReference type="InterPro" id="IPR055181">
    <property type="entry name" value="FGAR-AT_PurM_N-like"/>
</dbReference>
<dbReference type="Proteomes" id="UP000596092">
    <property type="component" value="Chromosome"/>
</dbReference>
<evidence type="ECO:0000256" key="5">
    <source>
        <dbReference type="ARBA" id="ARBA00022741"/>
    </source>
</evidence>
<dbReference type="InterPro" id="IPR010073">
    <property type="entry name" value="PurL_large"/>
</dbReference>
<dbReference type="Gene3D" id="3.90.650.10">
    <property type="entry name" value="PurM-like C-terminal domain"/>
    <property type="match status" value="2"/>
</dbReference>
<feature type="domain" description="PurM-like C-terminal" evidence="11">
    <location>
        <begin position="793"/>
        <end position="936"/>
    </location>
</feature>
<dbReference type="GO" id="GO:0046872">
    <property type="term" value="F:metal ion binding"/>
    <property type="evidence" value="ECO:0007669"/>
    <property type="project" value="UniProtKB-KW"/>
</dbReference>
<dbReference type="GO" id="GO:0006189">
    <property type="term" value="P:'de novo' IMP biosynthetic process"/>
    <property type="evidence" value="ECO:0007669"/>
    <property type="project" value="UniProtKB-UniRule"/>
</dbReference>
<comment type="function">
    <text evidence="10">Phosphoribosylformylglycinamidine synthase involved in the purines biosynthetic pathway. Catalyzes the ATP-dependent conversion of formylglycinamide ribonucleotide (FGAR) and glutamine to yield formylglycinamidine ribonucleotide (FGAM) and glutamate.</text>
</comment>
<dbReference type="Gene3D" id="3.30.1330.10">
    <property type="entry name" value="PurM-like, N-terminal domain"/>
    <property type="match status" value="2"/>
</dbReference>
<dbReference type="SUPFAM" id="SSF55326">
    <property type="entry name" value="PurM N-terminal domain-like"/>
    <property type="match status" value="2"/>
</dbReference>
<evidence type="ECO:0000259" key="11">
    <source>
        <dbReference type="Pfam" id="PF02769"/>
    </source>
</evidence>
<dbReference type="PANTHER" id="PTHR10099:SF1">
    <property type="entry name" value="PHOSPHORIBOSYLFORMYLGLYCINAMIDINE SYNTHASE"/>
    <property type="match status" value="1"/>
</dbReference>
<dbReference type="Gene3D" id="1.10.8.750">
    <property type="entry name" value="Phosphoribosylformylglycinamidine synthase, linker domain"/>
    <property type="match status" value="1"/>
</dbReference>
<feature type="binding site" evidence="10">
    <location>
        <position position="698"/>
    </location>
    <ligand>
        <name>Mg(2+)</name>
        <dbReference type="ChEBI" id="CHEBI:18420"/>
    </ligand>
</feature>
<dbReference type="CDD" id="cd02204">
    <property type="entry name" value="PurL_repeat2"/>
    <property type="match status" value="1"/>
</dbReference>
<dbReference type="AlphaFoldDB" id="A0A7T5VCE4"/>
<evidence type="ECO:0000259" key="13">
    <source>
        <dbReference type="Pfam" id="PF22689"/>
    </source>
</evidence>
<dbReference type="Pfam" id="PF18076">
    <property type="entry name" value="FGAR-AT_N"/>
    <property type="match status" value="1"/>
</dbReference>
<dbReference type="InterPro" id="IPR029062">
    <property type="entry name" value="Class_I_gatase-like"/>
</dbReference>
<evidence type="ECO:0000256" key="8">
    <source>
        <dbReference type="ARBA" id="ARBA00022842"/>
    </source>
</evidence>
<protein>
    <recommendedName>
        <fullName evidence="10">Phosphoribosylformylglycinamidine synthase</fullName>
        <shortName evidence="10">FGAM synthase</shortName>
        <shortName evidence="10">FGAMS</shortName>
        <ecNumber evidence="10">6.3.5.3</ecNumber>
    </recommendedName>
    <alternativeName>
        <fullName evidence="10">Formylglycinamide ribonucleotide amidotransferase</fullName>
        <shortName evidence="10">FGAR amidotransferase</shortName>
        <shortName evidence="10">FGAR-AT</shortName>
    </alternativeName>
</protein>
<keyword evidence="10" id="KW-0963">Cytoplasm</keyword>
<dbReference type="InterPro" id="IPR036676">
    <property type="entry name" value="PurM-like_C_sf"/>
</dbReference>
<gene>
    <name evidence="10 14" type="primary">purL</name>
    <name evidence="14" type="ORF">HP555_04705</name>
</gene>
<comment type="similarity">
    <text evidence="2 10">In the N-terminal section; belongs to the FGAMS family.</text>
</comment>
<keyword evidence="7 10" id="KW-0067">ATP-binding</keyword>
<feature type="binding site" evidence="10">
    <location>
        <position position="694"/>
    </location>
    <ligand>
        <name>Mg(2+)</name>
        <dbReference type="ChEBI" id="CHEBI:18420"/>
    </ligand>
</feature>
<evidence type="ECO:0000256" key="2">
    <source>
        <dbReference type="ARBA" id="ARBA00008608"/>
    </source>
</evidence>
<dbReference type="PROSITE" id="PS51273">
    <property type="entry name" value="GATASE_TYPE_1"/>
    <property type="match status" value="1"/>
</dbReference>
<dbReference type="GO" id="GO:0005524">
    <property type="term" value="F:ATP binding"/>
    <property type="evidence" value="ECO:0007669"/>
    <property type="project" value="UniProtKB-UniRule"/>
</dbReference>
<dbReference type="GO" id="GO:0005737">
    <property type="term" value="C:cytoplasm"/>
    <property type="evidence" value="ECO:0007669"/>
    <property type="project" value="UniProtKB-SubCell"/>
</dbReference>
<dbReference type="Pfam" id="PF22689">
    <property type="entry name" value="FGAR-AT_PurM_N-like"/>
    <property type="match status" value="1"/>
</dbReference>
<evidence type="ECO:0000256" key="9">
    <source>
        <dbReference type="ARBA" id="ARBA00022962"/>
    </source>
</evidence>
<keyword evidence="3 10" id="KW-0436">Ligase</keyword>
<evidence type="ECO:0000256" key="4">
    <source>
        <dbReference type="ARBA" id="ARBA00022723"/>
    </source>
</evidence>
<feature type="domain" description="FGAR-AT PurM N-terminal-like" evidence="13">
    <location>
        <begin position="624"/>
        <end position="777"/>
    </location>
</feature>
<evidence type="ECO:0000313" key="14">
    <source>
        <dbReference type="EMBL" id="QQG65214.1"/>
    </source>
</evidence>
<feature type="active site" evidence="10">
    <location>
        <position position="1228"/>
    </location>
</feature>
<dbReference type="RefSeq" id="WP_199264034.1">
    <property type="nucleotide sequence ID" value="NZ_CP054140.1"/>
</dbReference>
<dbReference type="GO" id="GO:0004642">
    <property type="term" value="F:phosphoribosylformylglycinamidine synthase activity"/>
    <property type="evidence" value="ECO:0007669"/>
    <property type="project" value="UniProtKB-UniRule"/>
</dbReference>
<dbReference type="SUPFAM" id="SSF109736">
    <property type="entry name" value="FGAM synthase PurL, linker domain"/>
    <property type="match status" value="1"/>
</dbReference>
<comment type="catalytic activity">
    <reaction evidence="10">
        <text>N(2)-formyl-N(1)-(5-phospho-beta-D-ribosyl)glycinamide + L-glutamine + ATP + H2O = 2-formamido-N(1)-(5-O-phospho-beta-D-ribosyl)acetamidine + L-glutamate + ADP + phosphate + H(+)</text>
        <dbReference type="Rhea" id="RHEA:17129"/>
        <dbReference type="ChEBI" id="CHEBI:15377"/>
        <dbReference type="ChEBI" id="CHEBI:15378"/>
        <dbReference type="ChEBI" id="CHEBI:29985"/>
        <dbReference type="ChEBI" id="CHEBI:30616"/>
        <dbReference type="ChEBI" id="CHEBI:43474"/>
        <dbReference type="ChEBI" id="CHEBI:58359"/>
        <dbReference type="ChEBI" id="CHEBI:147286"/>
        <dbReference type="ChEBI" id="CHEBI:147287"/>
        <dbReference type="ChEBI" id="CHEBI:456216"/>
        <dbReference type="EC" id="6.3.5.3"/>
    </reaction>
</comment>
<feature type="active site" description="Nucleophile" evidence="10">
    <location>
        <position position="1100"/>
    </location>
</feature>
<sequence>MAALVIQLHRQFTPDFAYCFYIASNRPLEKQEIERLRLVMADGFLIDTVTLEPQLTGPRVVEIGPRLNFATAWSSNMVSICHAIGLQAITRVERSRRYLVPDDEAIETFIAKNHDRMTECRYLAPLTDFETGTIPEPVYEVDLKSKGPDGLLDLPGVSMDEWDRELYYNYFVNQSGRNPTIVEIMDLNNANSEHSRHGFFRGKQVIDGKTCDTTLFQVVAGTLAANPKGSKVAFKDNSSVIEGFTLTTLLPERPGEPSPLVEASVCYHPLLTAETHNFPTGVAPFPGGETGTGGRIRDVQCTGQGALVGIGTAGYCVANLHIPDYPLEWENEYACPDTLASALEIIIEASNGASDYGNKFGEPLVQGFTRSFDLDLESGGRWGFLKPVMFTGGIGQIDDRHTEKKQAVKGMLIVQIGGPAYRVGFGGGAASSMIQGENESTLDFDAVQRGDAKMEQKLNRVIRACNEMGERTLIDVIHDQGAGGPANVLKELVEHAGGRVEIRNINVGDPTMSVLEIYVAEYQERVGLLISPENIERFQAICEREKVPCEILGEVTGDLRFVVHDRHNNTTPVNIEIPALLGNIPQKTFTDTRITSTLSPFVPPRSMNVREALHKVLRLISVGSKRFLTNKVDRSVTGLIAQQQCCGPLQLTVADVAVTAQSHFSHTGIATAIGEQPIKMLIDPAAGARMAVGEALTNLVWARIRNLEEVKCSANWMWAPKLTGEGAALRDAAEAMAAAMIKIGIAVDGGKDSLSMATKVGDEVVKSPRQLVISLYAAMADIRKKVTPDIKEPGSALLFVDLSGNNHRLGGSALAQTCGQIGDAVPDMDDPALIRKAFGAVQYLVERELILSGHDRSDGGLITTVLEMAFSGNCGLNLALNGTASILETLFNEELGLVIECRWNHLAEVKERFEQAQIPCTVLGTSTAKQAISLQYNGQLVLDDSMILLRQWWEETSYQLERLQMDPAHAEAEKTHIFARKGPTYHLSFSPEITAPEILLSTDKPKVAILREEGSNSDREMSSAFYSAGFEPWDVTMTDLLTGRVKLTEFRGLAVVGGFSFADVPESAKGWAATIRFNEHLQTIFHDFYNRPDTFTLGVCNGCQLFGLLGWVPWQGIEAERQPRFIRNRSGRFESRWSTVKVLPSRSIMLAGMEDLVFGISVDHGEGCLHFPDTSIQQRVWSEQMAAMVFVDDEGQPTEQYPFNPNGSPGGLTAVCSPDGRHLALMPHPERTFLTWQCHWLPETMQGLPASPWLRMFQNAYTWCRR</sequence>
<dbReference type="InterPro" id="IPR040707">
    <property type="entry name" value="FGAR-AT_N"/>
</dbReference>
<dbReference type="Pfam" id="PF13507">
    <property type="entry name" value="GATase_5"/>
    <property type="match status" value="1"/>
</dbReference>
<dbReference type="SMART" id="SM01211">
    <property type="entry name" value="GATase_5"/>
    <property type="match status" value="1"/>
</dbReference>
<comment type="caution">
    <text evidence="10">Lacks conserved residue(s) required for the propagation of feature annotation.</text>
</comment>
<reference evidence="14 15" key="1">
    <citation type="submission" date="2020-05" db="EMBL/GenBank/DDBJ databases">
        <title>Complete genome of Desulfobulbus oligotrophicus.</title>
        <authorList>
            <person name="Podar M."/>
        </authorList>
    </citation>
    <scope>NUCLEOTIDE SEQUENCE [LARGE SCALE GENOMIC DNA]</scope>
    <source>
        <strain evidence="14 15">Prop6</strain>
    </source>
</reference>
<evidence type="ECO:0000256" key="3">
    <source>
        <dbReference type="ARBA" id="ARBA00022598"/>
    </source>
</evidence>
<feature type="binding site" evidence="10">
    <location>
        <position position="654"/>
    </location>
    <ligand>
        <name>ATP</name>
        <dbReference type="ChEBI" id="CHEBI:30616"/>
    </ligand>
</feature>
<dbReference type="HAMAP" id="MF_00419">
    <property type="entry name" value="PurL_1"/>
    <property type="match status" value="1"/>
</dbReference>
<evidence type="ECO:0000259" key="12">
    <source>
        <dbReference type="Pfam" id="PF18076"/>
    </source>
</evidence>
<dbReference type="SUPFAM" id="SSF56042">
    <property type="entry name" value="PurM C-terminal domain-like"/>
    <property type="match status" value="2"/>
</dbReference>
<dbReference type="UniPathway" id="UPA00074">
    <property type="reaction ID" value="UER00128"/>
</dbReference>
<dbReference type="KEGG" id="dog:HP555_04705"/>
<keyword evidence="5 10" id="KW-0547">Nucleotide-binding</keyword>
<dbReference type="EC" id="6.3.5.3" evidence="10"/>
<feature type="domain" description="PurM-like C-terminal" evidence="11">
    <location>
        <begin position="410"/>
        <end position="564"/>
    </location>
</feature>
<feature type="binding site" evidence="10">
    <location>
        <position position="655"/>
    </location>
    <ligand>
        <name>Mg(2+)</name>
        <dbReference type="ChEBI" id="CHEBI:18420"/>
    </ligand>
</feature>
<evidence type="ECO:0000256" key="6">
    <source>
        <dbReference type="ARBA" id="ARBA00022755"/>
    </source>
</evidence>
<feature type="binding site" evidence="10">
    <location>
        <position position="855"/>
    </location>
    <ligand>
        <name>Mg(2+)</name>
        <dbReference type="ChEBI" id="CHEBI:18420"/>
    </ligand>
</feature>
<dbReference type="SUPFAM" id="SSF52317">
    <property type="entry name" value="Class I glutamine amidotransferase-like"/>
    <property type="match status" value="1"/>
</dbReference>
<dbReference type="SUPFAM" id="SSF82697">
    <property type="entry name" value="PurS-like"/>
    <property type="match status" value="1"/>
</dbReference>
<name>A0A7T5VCE4_9BACT</name>
<feature type="active site" evidence="10">
    <location>
        <position position="1230"/>
    </location>
</feature>
<dbReference type="CDD" id="cd01740">
    <property type="entry name" value="GATase1_FGAR_AT"/>
    <property type="match status" value="1"/>
</dbReference>
<keyword evidence="4 10" id="KW-0479">Metal-binding</keyword>
<dbReference type="Gene3D" id="3.40.50.880">
    <property type="match status" value="1"/>
</dbReference>
<dbReference type="PANTHER" id="PTHR10099">
    <property type="entry name" value="PHOSPHORIBOSYLFORMYLGLYCINAMIDINE SYNTHASE"/>
    <property type="match status" value="1"/>
</dbReference>
<dbReference type="Pfam" id="PF02769">
    <property type="entry name" value="AIRS_C"/>
    <property type="match status" value="2"/>
</dbReference>
<dbReference type="EMBL" id="CP054140">
    <property type="protein sequence ID" value="QQG65214.1"/>
    <property type="molecule type" value="Genomic_DNA"/>
</dbReference>
<dbReference type="InterPro" id="IPR010918">
    <property type="entry name" value="PurM-like_C_dom"/>
</dbReference>
<evidence type="ECO:0000256" key="1">
    <source>
        <dbReference type="ARBA" id="ARBA00004920"/>
    </source>
</evidence>
<accession>A0A7T5VCE4</accession>
<evidence type="ECO:0000313" key="15">
    <source>
        <dbReference type="Proteomes" id="UP000596092"/>
    </source>
</evidence>